<accession>A0ABN9Q3K0</accession>
<evidence type="ECO:0000313" key="2">
    <source>
        <dbReference type="Proteomes" id="UP001189429"/>
    </source>
</evidence>
<reference evidence="1" key="1">
    <citation type="submission" date="2023-10" db="EMBL/GenBank/DDBJ databases">
        <authorList>
            <person name="Chen Y."/>
            <person name="Shah S."/>
            <person name="Dougan E. K."/>
            <person name="Thang M."/>
            <person name="Chan C."/>
        </authorList>
    </citation>
    <scope>NUCLEOTIDE SEQUENCE [LARGE SCALE GENOMIC DNA]</scope>
</reference>
<evidence type="ECO:0000313" key="1">
    <source>
        <dbReference type="EMBL" id="CAK0798952.1"/>
    </source>
</evidence>
<keyword evidence="2" id="KW-1185">Reference proteome</keyword>
<comment type="caution">
    <text evidence="1">The sequence shown here is derived from an EMBL/GenBank/DDBJ whole genome shotgun (WGS) entry which is preliminary data.</text>
</comment>
<protein>
    <submittedName>
        <fullName evidence="1">Uncharacterized protein</fullName>
    </submittedName>
</protein>
<organism evidence="1 2">
    <name type="scientific">Prorocentrum cordatum</name>
    <dbReference type="NCBI Taxonomy" id="2364126"/>
    <lineage>
        <taxon>Eukaryota</taxon>
        <taxon>Sar</taxon>
        <taxon>Alveolata</taxon>
        <taxon>Dinophyceae</taxon>
        <taxon>Prorocentrales</taxon>
        <taxon>Prorocentraceae</taxon>
        <taxon>Prorocentrum</taxon>
    </lineage>
</organism>
<gene>
    <name evidence="1" type="ORF">PCOR1329_LOCUS7571</name>
</gene>
<dbReference type="Proteomes" id="UP001189429">
    <property type="component" value="Unassembled WGS sequence"/>
</dbReference>
<dbReference type="EMBL" id="CAUYUJ010002056">
    <property type="protein sequence ID" value="CAK0798952.1"/>
    <property type="molecule type" value="Genomic_DNA"/>
</dbReference>
<proteinExistence type="predicted"/>
<sequence>MKERNRLRDPLAVQKFELQIIDNHPLNAGGVGGSLRPDGGGMQASFTTSRGYRSIAVVPTTMFLFLLAESTFCCEAGPEVRHWSMKERDRLRDPLAVQKFELQIIDNHPESPAR</sequence>
<name>A0ABN9Q3K0_9DINO</name>